<evidence type="ECO:0000313" key="13">
    <source>
        <dbReference type="EMBL" id="KAH0963686.1"/>
    </source>
</evidence>
<dbReference type="AlphaFoldDB" id="A0A9P8MLW3"/>
<evidence type="ECO:0000313" key="11">
    <source>
        <dbReference type="EMBL" id="KAH0961257.1"/>
    </source>
</evidence>
<dbReference type="EMBL" id="JAIZPD010000001">
    <property type="protein sequence ID" value="KAH0968538.1"/>
    <property type="molecule type" value="Genomic_DNA"/>
</dbReference>
<dbReference type="EMBL" id="JAIZPD010000005">
    <property type="protein sequence ID" value="KAH0963747.1"/>
    <property type="molecule type" value="Genomic_DNA"/>
</dbReference>
<evidence type="ECO:0000313" key="17">
    <source>
        <dbReference type="EMBL" id="KAH0967357.1"/>
    </source>
</evidence>
<reference evidence="4" key="1">
    <citation type="submission" date="2021-09" db="EMBL/GenBank/DDBJ databases">
        <title>A high-quality genome of the endoparasitic fungus Hirsutella rhossiliensis with a comparison of Hirsutella genomes reveals transposable elements contributing to genome size variation.</title>
        <authorList>
            <person name="Lin R."/>
            <person name="Jiao Y."/>
            <person name="Sun X."/>
            <person name="Ling J."/>
            <person name="Xie B."/>
            <person name="Cheng X."/>
        </authorList>
    </citation>
    <scope>NUCLEOTIDE SEQUENCE</scope>
    <source>
        <strain evidence="4">HR02</strain>
    </source>
</reference>
<dbReference type="EMBL" id="JAIZPD010000016">
    <property type="protein sequence ID" value="KAH0958200.1"/>
    <property type="molecule type" value="Genomic_DNA"/>
</dbReference>
<evidence type="ECO:0000313" key="18">
    <source>
        <dbReference type="EMBL" id="KAH0968538.1"/>
    </source>
</evidence>
<dbReference type="OrthoDB" id="3795100at2759"/>
<dbReference type="EMBL" id="JAIZPD010000019">
    <property type="protein sequence ID" value="KAH0957722.1"/>
    <property type="molecule type" value="Genomic_DNA"/>
</dbReference>
<evidence type="ECO:0000313" key="4">
    <source>
        <dbReference type="EMBL" id="KAH0957722.1"/>
    </source>
</evidence>
<dbReference type="EMBL" id="JAIZPD010000006">
    <property type="protein sequence ID" value="KAH0962170.1"/>
    <property type="molecule type" value="Genomic_DNA"/>
</dbReference>
<dbReference type="EMBL" id="JAIZPD010000011">
    <property type="protein sequence ID" value="KAH0959830.1"/>
    <property type="molecule type" value="Genomic_DNA"/>
</dbReference>
<dbReference type="EMBL" id="JAIZPD010000002">
    <property type="protein sequence ID" value="KAH0967357.1"/>
    <property type="molecule type" value="Genomic_DNA"/>
</dbReference>
<evidence type="ECO:0000313" key="10">
    <source>
        <dbReference type="EMBL" id="KAH0959883.1"/>
    </source>
</evidence>
<dbReference type="EMBL" id="JAIZPD010000023">
    <property type="protein sequence ID" value="KAH0957085.1"/>
    <property type="molecule type" value="Genomic_DNA"/>
</dbReference>
<sequence length="97" mass="11384">MSPEAQLEEICDQMQALDIQASAFRQINIDLWDNDITHDEKDKIAVTTYVAKFIFIVQSGSDQGYDLLGYFQQHFEEWTEDTWDRARMNTREPSGNY</sequence>
<evidence type="ECO:0000313" key="12">
    <source>
        <dbReference type="EMBL" id="KAH0962170.1"/>
    </source>
</evidence>
<gene>
    <name evidence="18" type="ORF">HRG_01180</name>
    <name evidence="17" type="ORF">HRG_02766</name>
    <name evidence="15" type="ORF">HRG_04394</name>
    <name evidence="16" type="ORF">HRG_05176</name>
    <name evidence="13" type="ORF">HRG_06196</name>
    <name evidence="14" type="ORF">HRG_06257</name>
    <name evidence="12" type="ORF">HRG_06272</name>
    <name evidence="11" type="ORF">HRG_07335</name>
    <name evidence="9" type="ORF">HRG_08851</name>
    <name evidence="10" type="ORF">HRG_08904</name>
    <name evidence="7" type="ORF">HRG_09691</name>
    <name evidence="8" type="ORF">HRG_09723</name>
    <name evidence="6" type="ORF">HRG_10501</name>
    <name evidence="3" type="ORF">HRG_11181</name>
    <name evidence="4" type="ORF">HRG_11213</name>
    <name evidence="5" type="ORF">HRG_11247</name>
    <name evidence="1" type="ORF">HRG_11826</name>
    <name evidence="2" type="ORF">HRG_11833</name>
</gene>
<evidence type="ECO:0000313" key="7">
    <source>
        <dbReference type="EMBL" id="KAH0959230.1"/>
    </source>
</evidence>
<dbReference type="EMBL" id="JAIZPD010000019">
    <property type="protein sequence ID" value="KAH0957756.1"/>
    <property type="molecule type" value="Genomic_DNA"/>
</dbReference>
<evidence type="ECO:0000313" key="14">
    <source>
        <dbReference type="EMBL" id="KAH0963747.1"/>
    </source>
</evidence>
<dbReference type="EMBL" id="JAIZPD010000013">
    <property type="protein sequence ID" value="KAH0959262.1"/>
    <property type="molecule type" value="Genomic_DNA"/>
</dbReference>
<dbReference type="GeneID" id="68350309"/>
<evidence type="ECO:0000313" key="3">
    <source>
        <dbReference type="EMBL" id="KAH0957690.1"/>
    </source>
</evidence>
<protein>
    <submittedName>
        <fullName evidence="4">Uncharacterized protein</fullName>
    </submittedName>
</protein>
<dbReference type="EMBL" id="JAIZPD010000008">
    <property type="protein sequence ID" value="KAH0961257.1"/>
    <property type="molecule type" value="Genomic_DNA"/>
</dbReference>
<evidence type="ECO:0000313" key="15">
    <source>
        <dbReference type="EMBL" id="KAH0963966.1"/>
    </source>
</evidence>
<evidence type="ECO:0000313" key="9">
    <source>
        <dbReference type="EMBL" id="KAH0959830.1"/>
    </source>
</evidence>
<organism evidence="4 19">
    <name type="scientific">Hirsutella rhossiliensis</name>
    <dbReference type="NCBI Taxonomy" id="111463"/>
    <lineage>
        <taxon>Eukaryota</taxon>
        <taxon>Fungi</taxon>
        <taxon>Dikarya</taxon>
        <taxon>Ascomycota</taxon>
        <taxon>Pezizomycotina</taxon>
        <taxon>Sordariomycetes</taxon>
        <taxon>Hypocreomycetidae</taxon>
        <taxon>Hypocreales</taxon>
        <taxon>Ophiocordycipitaceae</taxon>
        <taxon>Hirsutella</taxon>
    </lineage>
</organism>
<dbReference type="EMBL" id="JAIZPD010000005">
    <property type="protein sequence ID" value="KAH0963686.1"/>
    <property type="molecule type" value="Genomic_DNA"/>
</dbReference>
<evidence type="ECO:0000313" key="5">
    <source>
        <dbReference type="EMBL" id="KAH0957756.1"/>
    </source>
</evidence>
<keyword evidence="19" id="KW-1185">Reference proteome</keyword>
<accession>A0A9P8MLW3</accession>
<evidence type="ECO:0000313" key="1">
    <source>
        <dbReference type="EMBL" id="KAH0957078.1"/>
    </source>
</evidence>
<dbReference type="Proteomes" id="UP000824596">
    <property type="component" value="Unassembled WGS sequence"/>
</dbReference>
<dbReference type="EMBL" id="JAIZPD010000023">
    <property type="protein sequence ID" value="KAH0957078.1"/>
    <property type="molecule type" value="Genomic_DNA"/>
</dbReference>
<name>A0A9P8MLW3_9HYPO</name>
<evidence type="ECO:0000313" key="8">
    <source>
        <dbReference type="EMBL" id="KAH0959262.1"/>
    </source>
</evidence>
<dbReference type="EMBL" id="JAIZPD010000004">
    <property type="protein sequence ID" value="KAH0963966.1"/>
    <property type="molecule type" value="Genomic_DNA"/>
</dbReference>
<dbReference type="RefSeq" id="XP_044726051.1">
    <property type="nucleotide sequence ID" value="XM_044859651.1"/>
</dbReference>
<dbReference type="EMBL" id="JAIZPD010000019">
    <property type="protein sequence ID" value="KAH0957690.1"/>
    <property type="molecule type" value="Genomic_DNA"/>
</dbReference>
<evidence type="ECO:0000313" key="19">
    <source>
        <dbReference type="Proteomes" id="UP000824596"/>
    </source>
</evidence>
<evidence type="ECO:0000313" key="16">
    <source>
        <dbReference type="EMBL" id="KAH0964748.1"/>
    </source>
</evidence>
<comment type="caution">
    <text evidence="4">The sequence shown here is derived from an EMBL/GenBank/DDBJ whole genome shotgun (WGS) entry which is preliminary data.</text>
</comment>
<proteinExistence type="predicted"/>
<evidence type="ECO:0000313" key="6">
    <source>
        <dbReference type="EMBL" id="KAH0958200.1"/>
    </source>
</evidence>
<evidence type="ECO:0000313" key="2">
    <source>
        <dbReference type="EMBL" id="KAH0957085.1"/>
    </source>
</evidence>
<dbReference type="EMBL" id="JAIZPD010000004">
    <property type="protein sequence ID" value="KAH0964748.1"/>
    <property type="molecule type" value="Genomic_DNA"/>
</dbReference>
<dbReference type="EMBL" id="JAIZPD010000011">
    <property type="protein sequence ID" value="KAH0959883.1"/>
    <property type="molecule type" value="Genomic_DNA"/>
</dbReference>
<dbReference type="EMBL" id="JAIZPD010000013">
    <property type="protein sequence ID" value="KAH0959230.1"/>
    <property type="molecule type" value="Genomic_DNA"/>
</dbReference>